<keyword evidence="2" id="KW-1185">Reference proteome</keyword>
<evidence type="ECO:0000313" key="1">
    <source>
        <dbReference type="EMBL" id="MCP9765137.1"/>
    </source>
</evidence>
<dbReference type="EMBL" id="RJUF01000180">
    <property type="protein sequence ID" value="MCP9765137.1"/>
    <property type="molecule type" value="Genomic_DNA"/>
</dbReference>
<dbReference type="Proteomes" id="UP001204144">
    <property type="component" value="Unassembled WGS sequence"/>
</dbReference>
<sequence>MKFTSDGLAKANLQMALLNNAVLNSILDILIKEHDLDYDKIILENFDSHLKNALEDIEEFSIKGNNEGGLEPTNEERNEP</sequence>
<comment type="caution">
    <text evidence="1">The sequence shown here is derived from an EMBL/GenBank/DDBJ whole genome shotgun (WGS) entry which is preliminary data.</text>
</comment>
<reference evidence="1 2" key="1">
    <citation type="submission" date="2018-11" db="EMBL/GenBank/DDBJ databases">
        <title>Novel bacteria species description.</title>
        <authorList>
            <person name="Han J.-H."/>
        </authorList>
    </citation>
    <scope>NUCLEOTIDE SEQUENCE [LARGE SCALE GENOMIC DNA]</scope>
    <source>
        <strain evidence="1 2">KCTC23259</strain>
    </source>
</reference>
<evidence type="ECO:0000313" key="2">
    <source>
        <dbReference type="Proteomes" id="UP001204144"/>
    </source>
</evidence>
<proteinExistence type="predicted"/>
<dbReference type="RefSeq" id="WP_255038827.1">
    <property type="nucleotide sequence ID" value="NZ_RJUF01000180.1"/>
</dbReference>
<gene>
    <name evidence="1" type="ORF">EGI31_19560</name>
</gene>
<organism evidence="1 2">
    <name type="scientific">Lacihabitans soyangensis</name>
    <dbReference type="NCBI Taxonomy" id="869394"/>
    <lineage>
        <taxon>Bacteria</taxon>
        <taxon>Pseudomonadati</taxon>
        <taxon>Bacteroidota</taxon>
        <taxon>Cytophagia</taxon>
        <taxon>Cytophagales</taxon>
        <taxon>Leadbetterellaceae</taxon>
        <taxon>Lacihabitans</taxon>
    </lineage>
</organism>
<accession>A0AAE3H568</accession>
<protein>
    <submittedName>
        <fullName evidence="1">Uncharacterized protein</fullName>
    </submittedName>
</protein>
<name>A0AAE3H568_9BACT</name>
<dbReference type="AlphaFoldDB" id="A0AAE3H568"/>